<dbReference type="NCBIfam" id="TIGR00506">
    <property type="entry name" value="ribB"/>
    <property type="match status" value="1"/>
</dbReference>
<comment type="catalytic activity">
    <reaction evidence="1 19">
        <text>D-ribulose 5-phosphate = (2S)-2-hydroxy-3-oxobutyl phosphate + formate + H(+)</text>
        <dbReference type="Rhea" id="RHEA:18457"/>
        <dbReference type="ChEBI" id="CHEBI:15378"/>
        <dbReference type="ChEBI" id="CHEBI:15740"/>
        <dbReference type="ChEBI" id="CHEBI:58121"/>
        <dbReference type="ChEBI" id="CHEBI:58830"/>
        <dbReference type="EC" id="4.1.99.12"/>
    </reaction>
</comment>
<reference evidence="21 22" key="1">
    <citation type="journal article" date="2016" name="Nat. Commun.">
        <title>Thousands of microbial genomes shed light on interconnected biogeochemical processes in an aquifer system.</title>
        <authorList>
            <person name="Anantharaman K."/>
            <person name="Brown C.T."/>
            <person name="Hug L.A."/>
            <person name="Sharon I."/>
            <person name="Castelle C.J."/>
            <person name="Probst A.J."/>
            <person name="Thomas B.C."/>
            <person name="Singh A."/>
            <person name="Wilkins M.J."/>
            <person name="Karaoz U."/>
            <person name="Brodie E.L."/>
            <person name="Williams K.H."/>
            <person name="Hubbard S.S."/>
            <person name="Banfield J.F."/>
        </authorList>
    </citation>
    <scope>NUCLEOTIDE SEQUENCE [LARGE SCALE GENOMIC DNA]</scope>
</reference>
<dbReference type="HAMAP" id="MF_00180">
    <property type="entry name" value="RibB"/>
    <property type="match status" value="1"/>
</dbReference>
<dbReference type="PANTHER" id="PTHR21327">
    <property type="entry name" value="GTP CYCLOHYDROLASE II-RELATED"/>
    <property type="match status" value="1"/>
</dbReference>
<feature type="binding site" evidence="19">
    <location>
        <position position="276"/>
    </location>
    <ligand>
        <name>Zn(2+)</name>
        <dbReference type="ChEBI" id="CHEBI:29105"/>
        <note>catalytic</note>
    </ligand>
</feature>
<dbReference type="InterPro" id="IPR000422">
    <property type="entry name" value="DHBP_synthase_RibB"/>
</dbReference>
<comment type="cofactor">
    <cofactor evidence="19">
        <name>Mg(2+)</name>
        <dbReference type="ChEBI" id="CHEBI:18420"/>
    </cofactor>
    <cofactor evidence="19">
        <name>Mn(2+)</name>
        <dbReference type="ChEBI" id="CHEBI:29035"/>
    </cofactor>
    <text evidence="19">Binds 2 divalent metal cations per subunit. Magnesium or manganese.</text>
</comment>
<feature type="binding site" evidence="19">
    <location>
        <position position="265"/>
    </location>
    <ligand>
        <name>Zn(2+)</name>
        <dbReference type="ChEBI" id="CHEBI:29105"/>
        <note>catalytic</note>
    </ligand>
</feature>
<organism evidence="21 22">
    <name type="scientific">candidate division WOR-1 bacterium RIFOXYB2_FULL_48_7</name>
    <dbReference type="NCBI Taxonomy" id="1802583"/>
    <lineage>
        <taxon>Bacteria</taxon>
        <taxon>Bacillati</taxon>
        <taxon>Saganbacteria</taxon>
    </lineage>
</organism>
<dbReference type="PANTHER" id="PTHR21327:SF18">
    <property type="entry name" value="3,4-DIHYDROXY-2-BUTANONE 4-PHOSPHATE SYNTHASE"/>
    <property type="match status" value="1"/>
</dbReference>
<proteinExistence type="inferred from homology"/>
<feature type="binding site" evidence="19">
    <location>
        <begin position="303"/>
        <end position="305"/>
    </location>
    <ligand>
        <name>GTP</name>
        <dbReference type="ChEBI" id="CHEBI:37565"/>
    </ligand>
</feature>
<dbReference type="InterPro" id="IPR000926">
    <property type="entry name" value="RibA"/>
</dbReference>
<evidence type="ECO:0000256" key="13">
    <source>
        <dbReference type="ARBA" id="ARBA00023134"/>
    </source>
</evidence>
<dbReference type="PIRSF" id="PIRSF001259">
    <property type="entry name" value="RibA"/>
    <property type="match status" value="1"/>
</dbReference>
<feature type="binding site" evidence="19">
    <location>
        <position position="38"/>
    </location>
    <ligand>
        <name>D-ribulose 5-phosphate</name>
        <dbReference type="ChEBI" id="CHEBI:58121"/>
    </ligand>
</feature>
<feature type="site" description="Essential for DHBP synthase activity" evidence="19">
    <location>
        <position position="134"/>
    </location>
</feature>
<evidence type="ECO:0000256" key="2">
    <source>
        <dbReference type="ARBA" id="ARBA00001936"/>
    </source>
</evidence>
<feature type="binding site" evidence="19">
    <location>
        <position position="34"/>
    </location>
    <ligand>
        <name>Mg(2+)</name>
        <dbReference type="ChEBI" id="CHEBI:18420"/>
        <label>1</label>
    </ligand>
</feature>
<keyword evidence="13 19" id="KW-0342">GTP-binding</keyword>
<dbReference type="CDD" id="cd00641">
    <property type="entry name" value="GTP_cyclohydro2"/>
    <property type="match status" value="1"/>
</dbReference>
<evidence type="ECO:0000256" key="6">
    <source>
        <dbReference type="ARBA" id="ARBA00005520"/>
    </source>
</evidence>
<dbReference type="GO" id="GO:0030145">
    <property type="term" value="F:manganese ion binding"/>
    <property type="evidence" value="ECO:0007669"/>
    <property type="project" value="UniProtKB-UniRule"/>
</dbReference>
<dbReference type="GO" id="GO:0005829">
    <property type="term" value="C:cytosol"/>
    <property type="evidence" value="ECO:0007669"/>
    <property type="project" value="TreeGrafter"/>
</dbReference>
<dbReference type="InterPro" id="IPR036144">
    <property type="entry name" value="RibA-like_sf"/>
</dbReference>
<keyword evidence="8 19" id="KW-0479">Metal-binding</keyword>
<feature type="active site" description="Nucleophile; for GTP cyclohydrolase activity" evidence="19">
    <location>
        <position position="339"/>
    </location>
</feature>
<keyword evidence="11 19" id="KW-0862">Zinc</keyword>
<keyword evidence="7 19" id="KW-0686">Riboflavin biosynthesis</keyword>
<dbReference type="HAMAP" id="MF_01283">
    <property type="entry name" value="RibBA"/>
    <property type="match status" value="1"/>
</dbReference>
<evidence type="ECO:0000256" key="15">
    <source>
        <dbReference type="ARBA" id="ARBA00023239"/>
    </source>
</evidence>
<feature type="active site" description="Proton acceptor; for GTP cyclohydrolase activity" evidence="19">
    <location>
        <position position="337"/>
    </location>
</feature>
<feature type="domain" description="GTP cyclohydrolase II" evidence="20">
    <location>
        <begin position="218"/>
        <end position="381"/>
    </location>
</feature>
<evidence type="ECO:0000313" key="22">
    <source>
        <dbReference type="Proteomes" id="UP000178951"/>
    </source>
</evidence>
<comment type="cofactor">
    <cofactor evidence="2">
        <name>Mn(2+)</name>
        <dbReference type="ChEBI" id="CHEBI:29035"/>
    </cofactor>
</comment>
<feature type="region of interest" description="DHBP synthase" evidence="19">
    <location>
        <begin position="1"/>
        <end position="209"/>
    </location>
</feature>
<evidence type="ECO:0000256" key="8">
    <source>
        <dbReference type="ARBA" id="ARBA00022723"/>
    </source>
</evidence>
<dbReference type="Pfam" id="PF00925">
    <property type="entry name" value="GTP_cyclohydro2"/>
    <property type="match status" value="1"/>
</dbReference>
<evidence type="ECO:0000259" key="20">
    <source>
        <dbReference type="Pfam" id="PF00925"/>
    </source>
</evidence>
<feature type="binding site" evidence="19">
    <location>
        <position position="365"/>
    </location>
    <ligand>
        <name>GTP</name>
        <dbReference type="ChEBI" id="CHEBI:37565"/>
    </ligand>
</feature>
<feature type="binding site" evidence="19">
    <location>
        <position position="281"/>
    </location>
    <ligand>
        <name>GTP</name>
        <dbReference type="ChEBI" id="CHEBI:37565"/>
    </ligand>
</feature>
<dbReference type="GO" id="GO:0003935">
    <property type="term" value="F:GTP cyclohydrolase II activity"/>
    <property type="evidence" value="ECO:0007669"/>
    <property type="project" value="UniProtKB-UniRule"/>
</dbReference>
<protein>
    <recommendedName>
        <fullName evidence="19">Riboflavin biosynthesis protein RibBA</fullName>
    </recommendedName>
    <domain>
        <recommendedName>
            <fullName evidence="19">3,4-dihydroxy-2-butanone 4-phosphate synthase</fullName>
            <shortName evidence="19">DHBP synthase</shortName>
            <ecNumber evidence="19">4.1.99.12</ecNumber>
        </recommendedName>
    </domain>
    <domain>
        <recommendedName>
            <fullName evidence="19">GTP cyclohydrolase-2</fullName>
            <ecNumber evidence="19">3.5.4.25</ecNumber>
        </recommendedName>
        <alternativeName>
            <fullName evidence="19">GTP cyclohydrolase II</fullName>
        </alternativeName>
    </domain>
</protein>
<feature type="region of interest" description="GTP cyclohydrolase II" evidence="19">
    <location>
        <begin position="210"/>
        <end position="412"/>
    </location>
</feature>
<comment type="pathway">
    <text evidence="5 19">Cofactor biosynthesis; riboflavin biosynthesis; 2-hydroxy-3-oxobutyl phosphate from D-ribulose 5-phosphate: step 1/1.</text>
</comment>
<comment type="function">
    <text evidence="3 19">Catalyzes the conversion of D-ribulose 5-phosphate to formate and 3,4-dihydroxy-2-butanone 4-phosphate.</text>
</comment>
<keyword evidence="14 19" id="KW-0464">Manganese</keyword>
<feature type="binding site" evidence="19">
    <location>
        <begin position="260"/>
        <end position="264"/>
    </location>
    <ligand>
        <name>GTP</name>
        <dbReference type="ChEBI" id="CHEBI:37565"/>
    </ligand>
</feature>
<evidence type="ECO:0000313" key="21">
    <source>
        <dbReference type="EMBL" id="OGC29436.1"/>
    </source>
</evidence>
<dbReference type="Proteomes" id="UP000178951">
    <property type="component" value="Unassembled WGS sequence"/>
</dbReference>
<dbReference type="SUPFAM" id="SSF55821">
    <property type="entry name" value="YrdC/RibB"/>
    <property type="match status" value="1"/>
</dbReference>
<sequence>MPTEGKIKFNTIEEAIREIQNGRMVVVVDDADRENEGDLVIAAEKITPDSINFMISQAKGLVCIPISGERLDQLELRQMVDDNREPLKTAFTVSVDASPKQGITTGISAADRAKTIEVLINPRSTKEDLVSPGHLFPLRVKEGGVLKRAGHTEAAVDLAKLAGLYPAAVICEIINSDGTMARIPQLTEFAKQHNLKLVTISDLISYRLKNEKLVRQVSKINLPTKHGDFTAYSYEDLLTGELHLALVKGSVRGKKDVLVRVHSECLTGDVFGSLRCDCGEQLDKSLERINFTGQGVLLYMRQEGRGIGLKEKLRAYELQEQGMDTVQANEALGFAADLRDYGTGAQILVDLGLTTIRLLTNNPTKVVGLKGYGLEIVERLPIEVAPNKFNERYLKTKVCKMGHIFKEDEKHG</sequence>
<dbReference type="EMBL" id="MEUF01000091">
    <property type="protein sequence ID" value="OGC29436.1"/>
    <property type="molecule type" value="Genomic_DNA"/>
</dbReference>
<feature type="binding site" evidence="19">
    <location>
        <position position="34"/>
    </location>
    <ligand>
        <name>Mg(2+)</name>
        <dbReference type="ChEBI" id="CHEBI:18420"/>
        <label>2</label>
    </ligand>
</feature>
<comment type="similarity">
    <text evidence="19">In the C-terminal section; belongs to the GTP cyclohydrolase II family.</text>
</comment>
<comment type="similarity">
    <text evidence="6 19">In the N-terminal section; belongs to the DHBP synthase family.</text>
</comment>
<dbReference type="InterPro" id="IPR017945">
    <property type="entry name" value="DHBP_synth_RibB-like_a/b_dom"/>
</dbReference>
<dbReference type="HAMAP" id="MF_00179">
    <property type="entry name" value="RibA"/>
    <property type="match status" value="1"/>
</dbReference>
<dbReference type="Pfam" id="PF00926">
    <property type="entry name" value="DHBP_synthase"/>
    <property type="match status" value="1"/>
</dbReference>
<feature type="binding site" evidence="19">
    <location>
        <position position="151"/>
    </location>
    <ligand>
        <name>Mg(2+)</name>
        <dbReference type="ChEBI" id="CHEBI:18420"/>
        <label>2</label>
    </ligand>
</feature>
<dbReference type="STRING" id="1802583.A2311_02155"/>
<dbReference type="GO" id="GO:0005525">
    <property type="term" value="F:GTP binding"/>
    <property type="evidence" value="ECO:0007669"/>
    <property type="project" value="UniProtKB-KW"/>
</dbReference>
<feature type="binding site" evidence="19">
    <location>
        <begin position="148"/>
        <end position="152"/>
    </location>
    <ligand>
        <name>D-ribulose 5-phosphate</name>
        <dbReference type="ChEBI" id="CHEBI:58121"/>
    </ligand>
</feature>
<dbReference type="NCBIfam" id="NF006803">
    <property type="entry name" value="PRK09311.1"/>
    <property type="match status" value="1"/>
</dbReference>
<feature type="binding site" evidence="19">
    <location>
        <begin position="33"/>
        <end position="34"/>
    </location>
    <ligand>
        <name>D-ribulose 5-phosphate</name>
        <dbReference type="ChEBI" id="CHEBI:58121"/>
    </ligand>
</feature>
<comment type="cofactor">
    <cofactor evidence="19">
        <name>Zn(2+)</name>
        <dbReference type="ChEBI" id="CHEBI:29105"/>
    </cofactor>
    <text evidence="19">Binds 1 zinc ion per subunit.</text>
</comment>
<dbReference type="GO" id="GO:0008270">
    <property type="term" value="F:zinc ion binding"/>
    <property type="evidence" value="ECO:0007669"/>
    <property type="project" value="UniProtKB-UniRule"/>
</dbReference>
<dbReference type="SUPFAM" id="SSF142695">
    <property type="entry name" value="RibA-like"/>
    <property type="match status" value="1"/>
</dbReference>
<dbReference type="NCBIfam" id="NF001591">
    <property type="entry name" value="PRK00393.1"/>
    <property type="match status" value="1"/>
</dbReference>
<evidence type="ECO:0000256" key="1">
    <source>
        <dbReference type="ARBA" id="ARBA00000141"/>
    </source>
</evidence>
<comment type="pathway">
    <text evidence="4 19">Cofactor biosynthesis; riboflavin biosynthesis; 5-amino-6-(D-ribitylamino)uracil from GTP: step 1/4.</text>
</comment>
<dbReference type="GO" id="GO:0000287">
    <property type="term" value="F:magnesium ion binding"/>
    <property type="evidence" value="ECO:0007669"/>
    <property type="project" value="UniProtKB-UniRule"/>
</dbReference>
<keyword evidence="12 19" id="KW-0460">Magnesium</keyword>
<dbReference type="GO" id="GO:0008686">
    <property type="term" value="F:3,4-dihydroxy-2-butanone-4-phosphate synthase activity"/>
    <property type="evidence" value="ECO:0007669"/>
    <property type="project" value="UniProtKB-UniRule"/>
</dbReference>
<gene>
    <name evidence="19" type="primary">ribBA</name>
    <name evidence="21" type="ORF">A2311_02155</name>
</gene>
<evidence type="ECO:0000256" key="19">
    <source>
        <dbReference type="HAMAP-Rule" id="MF_01283"/>
    </source>
</evidence>
<evidence type="ECO:0000256" key="12">
    <source>
        <dbReference type="ARBA" id="ARBA00022842"/>
    </source>
</evidence>
<dbReference type="EC" id="4.1.99.12" evidence="19"/>
<feature type="binding site" evidence="19">
    <location>
        <position position="172"/>
    </location>
    <ligand>
        <name>D-ribulose 5-phosphate</name>
        <dbReference type="ChEBI" id="CHEBI:58121"/>
    </ligand>
</feature>
<evidence type="ECO:0000256" key="4">
    <source>
        <dbReference type="ARBA" id="ARBA00004853"/>
    </source>
</evidence>
<dbReference type="AlphaFoldDB" id="A0A1F4T9Q0"/>
<comment type="function">
    <text evidence="17 19">Catalyzes the conversion of GTP to 2,5-diamino-6-ribosylamino-4(3H)-pyrimidinone 5'-phosphate (DARP), formate and pyrophosphate.</text>
</comment>
<dbReference type="EC" id="3.5.4.25" evidence="19"/>
<evidence type="ECO:0000256" key="3">
    <source>
        <dbReference type="ARBA" id="ARBA00002284"/>
    </source>
</evidence>
<evidence type="ECO:0000256" key="17">
    <source>
        <dbReference type="ARBA" id="ARBA00043932"/>
    </source>
</evidence>
<evidence type="ECO:0000256" key="18">
    <source>
        <dbReference type="ARBA" id="ARBA00049295"/>
    </source>
</evidence>
<keyword evidence="10 19" id="KW-0378">Hydrolase</keyword>
<evidence type="ECO:0000256" key="7">
    <source>
        <dbReference type="ARBA" id="ARBA00022619"/>
    </source>
</evidence>
<evidence type="ECO:0000256" key="5">
    <source>
        <dbReference type="ARBA" id="ARBA00004904"/>
    </source>
</evidence>
<evidence type="ECO:0000256" key="10">
    <source>
        <dbReference type="ARBA" id="ARBA00022801"/>
    </source>
</evidence>
<keyword evidence="9 19" id="KW-0547">Nucleotide-binding</keyword>
<feature type="site" description="Essential for DHBP synthase activity" evidence="19">
    <location>
        <position position="172"/>
    </location>
</feature>
<dbReference type="FunFam" id="3.90.870.10:FF:000001">
    <property type="entry name" value="Riboflavin biosynthesis protein RibBA"/>
    <property type="match status" value="1"/>
</dbReference>
<comment type="caution">
    <text evidence="21">The sequence shown here is derived from an EMBL/GenBank/DDBJ whole genome shotgun (WGS) entry which is preliminary data.</text>
</comment>
<dbReference type="Gene3D" id="3.90.870.10">
    <property type="entry name" value="DHBP synthase"/>
    <property type="match status" value="1"/>
</dbReference>
<dbReference type="FunFam" id="3.40.50.10990:FF:000001">
    <property type="entry name" value="Riboflavin biosynthesis protein RibBA"/>
    <property type="match status" value="1"/>
</dbReference>
<feature type="binding site" evidence="19">
    <location>
        <position position="325"/>
    </location>
    <ligand>
        <name>GTP</name>
        <dbReference type="ChEBI" id="CHEBI:37565"/>
    </ligand>
</feature>
<keyword evidence="15 19" id="KW-0456">Lyase</keyword>
<name>A0A1F4T9Q0_UNCSA</name>
<feature type="binding site" evidence="19">
    <location>
        <position position="278"/>
    </location>
    <ligand>
        <name>Zn(2+)</name>
        <dbReference type="ChEBI" id="CHEBI:29105"/>
        <note>catalytic</note>
    </ligand>
</feature>
<dbReference type="InterPro" id="IPR016299">
    <property type="entry name" value="Riboflavin_synth_RibBA"/>
</dbReference>
<dbReference type="Gene3D" id="3.40.50.10990">
    <property type="entry name" value="GTP cyclohydrolase II"/>
    <property type="match status" value="1"/>
</dbReference>
<keyword evidence="16 19" id="KW-0511">Multifunctional enzyme</keyword>
<dbReference type="UniPathway" id="UPA00275">
    <property type="reaction ID" value="UER00399"/>
</dbReference>
<evidence type="ECO:0000256" key="16">
    <source>
        <dbReference type="ARBA" id="ARBA00023268"/>
    </source>
</evidence>
<evidence type="ECO:0000256" key="14">
    <source>
        <dbReference type="ARBA" id="ARBA00023211"/>
    </source>
</evidence>
<dbReference type="InterPro" id="IPR032677">
    <property type="entry name" value="GTP_cyclohydro_II"/>
</dbReference>
<feature type="binding site" evidence="19">
    <location>
        <position position="360"/>
    </location>
    <ligand>
        <name>GTP</name>
        <dbReference type="ChEBI" id="CHEBI:37565"/>
    </ligand>
</feature>
<evidence type="ECO:0000256" key="11">
    <source>
        <dbReference type="ARBA" id="ARBA00022833"/>
    </source>
</evidence>
<dbReference type="NCBIfam" id="TIGR00505">
    <property type="entry name" value="ribA"/>
    <property type="match status" value="1"/>
</dbReference>
<evidence type="ECO:0000256" key="9">
    <source>
        <dbReference type="ARBA" id="ARBA00022741"/>
    </source>
</evidence>
<dbReference type="GO" id="GO:0009231">
    <property type="term" value="P:riboflavin biosynthetic process"/>
    <property type="evidence" value="ECO:0007669"/>
    <property type="project" value="UniProtKB-UniRule"/>
</dbReference>
<comment type="catalytic activity">
    <reaction evidence="18 19">
        <text>GTP + 4 H2O = 2,5-diamino-6-hydroxy-4-(5-phosphoribosylamino)-pyrimidine + formate + 2 phosphate + 3 H(+)</text>
        <dbReference type="Rhea" id="RHEA:23704"/>
        <dbReference type="ChEBI" id="CHEBI:15377"/>
        <dbReference type="ChEBI" id="CHEBI:15378"/>
        <dbReference type="ChEBI" id="CHEBI:15740"/>
        <dbReference type="ChEBI" id="CHEBI:37565"/>
        <dbReference type="ChEBI" id="CHEBI:43474"/>
        <dbReference type="ChEBI" id="CHEBI:58614"/>
        <dbReference type="EC" id="3.5.4.25"/>
    </reaction>
</comment>
<accession>A0A1F4T9Q0</accession>